<dbReference type="EMBL" id="JQCB01000008">
    <property type="protein sequence ID" value="KRN95529.1"/>
    <property type="molecule type" value="Genomic_DNA"/>
</dbReference>
<accession>A0A0R2L152</accession>
<proteinExistence type="predicted"/>
<dbReference type="OrthoDB" id="2243334at2"/>
<organism evidence="3 4">
    <name type="scientific">Furfurilactobacillus siliginis</name>
    <dbReference type="NCBI Taxonomy" id="348151"/>
    <lineage>
        <taxon>Bacteria</taxon>
        <taxon>Bacillati</taxon>
        <taxon>Bacillota</taxon>
        <taxon>Bacilli</taxon>
        <taxon>Lactobacillales</taxon>
        <taxon>Lactobacillaceae</taxon>
        <taxon>Furfurilactobacillus</taxon>
    </lineage>
</organism>
<evidence type="ECO:0000313" key="3">
    <source>
        <dbReference type="EMBL" id="KRN95529.1"/>
    </source>
</evidence>
<evidence type="ECO:0000256" key="1">
    <source>
        <dbReference type="SAM" id="MobiDB-lite"/>
    </source>
</evidence>
<dbReference type="NCBIfam" id="TIGR01537">
    <property type="entry name" value="portal_HK97"/>
    <property type="match status" value="1"/>
</dbReference>
<dbReference type="RefSeq" id="WP_057810752.1">
    <property type="nucleotide sequence ID" value="NZ_BJUD01000015.1"/>
</dbReference>
<dbReference type="AlphaFoldDB" id="A0A0R2L152"/>
<dbReference type="InterPro" id="IPR006944">
    <property type="entry name" value="Phage/GTA_portal"/>
</dbReference>
<protein>
    <submittedName>
        <fullName evidence="2 3">Portal protein</fullName>
    </submittedName>
</protein>
<dbReference type="STRING" id="348151.IV55_GL001992"/>
<dbReference type="Proteomes" id="UP000051139">
    <property type="component" value="Unassembled WGS sequence"/>
</dbReference>
<dbReference type="InterPro" id="IPR006427">
    <property type="entry name" value="Portal_HK97"/>
</dbReference>
<sequence>MALFKPMNLAPTMPQPVSINDSSIINFLRPNGYLPLDKALHNSDVYSAVYQLSADLTTAHIIANRPQNQALIDNPSATSNRHGFWQAMFAQLLLDGNSYAYIWRNQNGIPQRFEYLRPSQVQVDELADGGGLLYSLTFDEPEIGLMSNVSQSDMVHLRLMSKNGGMTGISPLSALQEELNIKNSANDLTRKALGKAIVPNGILKITKGGLLGRDDKVSLSNDFAAQVDQSNGPAVLDDLTEYTPLEVSTDVTRLLAQTDWTSKQIAKVYGIPDSYLNGQGDQQSSLTMIQGMYANALRRYAGSVEAELNQKLIAKVTVDINPAIDSNGTSFAGVIGTLANNKAITGEQATYMLKNIGFMPEGAPEYVDPTANTTKGGNDNDSEDTNQG</sequence>
<evidence type="ECO:0000313" key="2">
    <source>
        <dbReference type="EMBL" id="GEK28674.1"/>
    </source>
</evidence>
<dbReference type="Pfam" id="PF04860">
    <property type="entry name" value="Phage_portal"/>
    <property type="match status" value="1"/>
</dbReference>
<dbReference type="EMBL" id="BJUD01000015">
    <property type="protein sequence ID" value="GEK28674.1"/>
    <property type="molecule type" value="Genomic_DNA"/>
</dbReference>
<gene>
    <name evidence="3" type="ORF">IV55_GL001992</name>
    <name evidence="2" type="ORF">LSI01_09850</name>
</gene>
<feature type="compositionally biased region" description="Polar residues" evidence="1">
    <location>
        <begin position="370"/>
        <end position="379"/>
    </location>
</feature>
<reference evidence="2 5" key="2">
    <citation type="submission" date="2019-07" db="EMBL/GenBank/DDBJ databases">
        <title>Whole genome shotgun sequence of Lactobacillus siliginis NBRC 101315.</title>
        <authorList>
            <person name="Hosoyama A."/>
            <person name="Uohara A."/>
            <person name="Ohji S."/>
            <person name="Ichikawa N."/>
        </authorList>
    </citation>
    <scope>NUCLEOTIDE SEQUENCE [LARGE SCALE GENOMIC DNA]</scope>
    <source>
        <strain evidence="2 5">NBRC 101315</strain>
    </source>
</reference>
<name>A0A0R2L152_9LACO</name>
<feature type="region of interest" description="Disordered" evidence="1">
    <location>
        <begin position="364"/>
        <end position="388"/>
    </location>
</feature>
<keyword evidence="4" id="KW-1185">Reference proteome</keyword>
<dbReference type="Proteomes" id="UP000321429">
    <property type="component" value="Unassembled WGS sequence"/>
</dbReference>
<evidence type="ECO:0000313" key="5">
    <source>
        <dbReference type="Proteomes" id="UP000321429"/>
    </source>
</evidence>
<evidence type="ECO:0000313" key="4">
    <source>
        <dbReference type="Proteomes" id="UP000051139"/>
    </source>
</evidence>
<comment type="caution">
    <text evidence="3">The sequence shown here is derived from an EMBL/GenBank/DDBJ whole genome shotgun (WGS) entry which is preliminary data.</text>
</comment>
<dbReference type="PATRIC" id="fig|348151.3.peg.2045"/>
<reference evidence="3 4" key="1">
    <citation type="journal article" date="2015" name="Genome Announc.">
        <title>Expanding the biotechnology potential of lactobacilli through comparative genomics of 213 strains and associated genera.</title>
        <authorList>
            <person name="Sun Z."/>
            <person name="Harris H.M."/>
            <person name="McCann A."/>
            <person name="Guo C."/>
            <person name="Argimon S."/>
            <person name="Zhang W."/>
            <person name="Yang X."/>
            <person name="Jeffery I.B."/>
            <person name="Cooney J.C."/>
            <person name="Kagawa T.F."/>
            <person name="Liu W."/>
            <person name="Song Y."/>
            <person name="Salvetti E."/>
            <person name="Wrobel A."/>
            <person name="Rasinkangas P."/>
            <person name="Parkhill J."/>
            <person name="Rea M.C."/>
            <person name="O'Sullivan O."/>
            <person name="Ritari J."/>
            <person name="Douillard F.P."/>
            <person name="Paul Ross R."/>
            <person name="Yang R."/>
            <person name="Briner A.E."/>
            <person name="Felis G.E."/>
            <person name="de Vos W.M."/>
            <person name="Barrangou R."/>
            <person name="Klaenhammer T.R."/>
            <person name="Caufield P.W."/>
            <person name="Cui Y."/>
            <person name="Zhang H."/>
            <person name="O'Toole P.W."/>
        </authorList>
    </citation>
    <scope>NUCLEOTIDE SEQUENCE [LARGE SCALE GENOMIC DNA]</scope>
    <source>
        <strain evidence="3 4">DSM 22696</strain>
    </source>
</reference>